<evidence type="ECO:0000313" key="2">
    <source>
        <dbReference type="EMBL" id="MDA0167358.1"/>
    </source>
</evidence>
<dbReference type="Proteomes" id="UP001149140">
    <property type="component" value="Unassembled WGS sequence"/>
</dbReference>
<gene>
    <name evidence="2" type="ORF">OM076_44270</name>
</gene>
<dbReference type="AlphaFoldDB" id="A0A9X3N582"/>
<dbReference type="InterPro" id="IPR015806">
    <property type="entry name" value="Pyrv_Knase_insert_dom_sf"/>
</dbReference>
<dbReference type="GO" id="GO:0004743">
    <property type="term" value="F:pyruvate kinase activity"/>
    <property type="evidence" value="ECO:0007669"/>
    <property type="project" value="InterPro"/>
</dbReference>
<dbReference type="Gene3D" id="2.40.33.10">
    <property type="entry name" value="PK beta-barrel domain-like"/>
    <property type="match status" value="1"/>
</dbReference>
<protein>
    <submittedName>
        <fullName evidence="2">Pyruvate kinase</fullName>
    </submittedName>
</protein>
<comment type="cofactor">
    <cofactor evidence="1">
        <name>K(+)</name>
        <dbReference type="ChEBI" id="CHEBI:29103"/>
    </cofactor>
</comment>
<evidence type="ECO:0000313" key="3">
    <source>
        <dbReference type="Proteomes" id="UP001149140"/>
    </source>
</evidence>
<comment type="caution">
    <text evidence="2">The sequence shown here is derived from an EMBL/GenBank/DDBJ whole genome shotgun (WGS) entry which is preliminary data.</text>
</comment>
<keyword evidence="3" id="KW-1185">Reference proteome</keyword>
<sequence length="188" mass="19533">MFTVAQVATEGVLAEAERNAYVADGTVLECGGRTTSAGGIPPLPRRLSLAAGDRLVLTRDLTPVDLPASGAAARIGCTLPEAVAALRPGQPVVFDDGAIDAVVESTAAGEATLRITRTKPGGQRLGAEKGINLPETESPLPALGAGRPQVQIVPPRLKLPANGVVFRSNARRHGEQKWSPRNKAVVPR</sequence>
<keyword evidence="2" id="KW-0808">Transferase</keyword>
<name>A0A9X3N582_9ACTN</name>
<dbReference type="GO" id="GO:0016301">
    <property type="term" value="F:kinase activity"/>
    <property type="evidence" value="ECO:0007669"/>
    <property type="project" value="UniProtKB-KW"/>
</dbReference>
<organism evidence="2 3">
    <name type="scientific">Solirubrobacter ginsenosidimutans</name>
    <dbReference type="NCBI Taxonomy" id="490573"/>
    <lineage>
        <taxon>Bacteria</taxon>
        <taxon>Bacillati</taxon>
        <taxon>Actinomycetota</taxon>
        <taxon>Thermoleophilia</taxon>
        <taxon>Solirubrobacterales</taxon>
        <taxon>Solirubrobacteraceae</taxon>
        <taxon>Solirubrobacter</taxon>
    </lineage>
</organism>
<accession>A0A9X3N582</accession>
<evidence type="ECO:0000256" key="1">
    <source>
        <dbReference type="ARBA" id="ARBA00001958"/>
    </source>
</evidence>
<dbReference type="SUPFAM" id="SSF50800">
    <property type="entry name" value="PK beta-barrel domain-like"/>
    <property type="match status" value="1"/>
</dbReference>
<dbReference type="EMBL" id="JAPDOD010000105">
    <property type="protein sequence ID" value="MDA0167358.1"/>
    <property type="molecule type" value="Genomic_DNA"/>
</dbReference>
<proteinExistence type="predicted"/>
<dbReference type="InterPro" id="IPR011037">
    <property type="entry name" value="Pyrv_Knase-like_insert_dom_sf"/>
</dbReference>
<keyword evidence="2" id="KW-0670">Pyruvate</keyword>
<reference evidence="2" key="1">
    <citation type="submission" date="2022-10" db="EMBL/GenBank/DDBJ databases">
        <title>The WGS of Solirubrobacter ginsenosidimutans DSM 21036.</title>
        <authorList>
            <person name="Jiang Z."/>
        </authorList>
    </citation>
    <scope>NUCLEOTIDE SEQUENCE</scope>
    <source>
        <strain evidence="2">DSM 21036</strain>
    </source>
</reference>
<keyword evidence="2" id="KW-0418">Kinase</keyword>